<dbReference type="Proteomes" id="UP000235388">
    <property type="component" value="Unassembled WGS sequence"/>
</dbReference>
<keyword evidence="1" id="KW-0732">Signal</keyword>
<comment type="caution">
    <text evidence="2">The sequence shown here is derived from an EMBL/GenBank/DDBJ whole genome shotgun (WGS) entry which is preliminary data.</text>
</comment>
<keyword evidence="3" id="KW-1185">Reference proteome</keyword>
<gene>
    <name evidence="2" type="ORF">PCANC_11200</name>
</gene>
<proteinExistence type="predicted"/>
<evidence type="ECO:0008006" key="4">
    <source>
        <dbReference type="Google" id="ProtNLM"/>
    </source>
</evidence>
<feature type="signal peptide" evidence="1">
    <location>
        <begin position="1"/>
        <end position="18"/>
    </location>
</feature>
<evidence type="ECO:0000256" key="1">
    <source>
        <dbReference type="SAM" id="SignalP"/>
    </source>
</evidence>
<feature type="chain" id="PRO_5014911408" description="Extracellular membrane protein CFEM domain-containing protein" evidence="1">
    <location>
        <begin position="19"/>
        <end position="87"/>
    </location>
</feature>
<reference evidence="2 3" key="1">
    <citation type="submission" date="2017-11" db="EMBL/GenBank/DDBJ databases">
        <title>De novo assembly and phasing of dikaryotic genomes from two isolates of Puccinia coronata f. sp. avenae, the causal agent of oat crown rust.</title>
        <authorList>
            <person name="Miller M.E."/>
            <person name="Zhang Y."/>
            <person name="Omidvar V."/>
            <person name="Sperschneider J."/>
            <person name="Schwessinger B."/>
            <person name="Raley C."/>
            <person name="Palmer J.M."/>
            <person name="Garnica D."/>
            <person name="Upadhyaya N."/>
            <person name="Rathjen J."/>
            <person name="Taylor J.M."/>
            <person name="Park R.F."/>
            <person name="Dodds P.N."/>
            <person name="Hirsch C.D."/>
            <person name="Kianian S.F."/>
            <person name="Figueroa M."/>
        </authorList>
    </citation>
    <scope>NUCLEOTIDE SEQUENCE [LARGE SCALE GENOMIC DNA]</scope>
    <source>
        <strain evidence="2">12NC29</strain>
    </source>
</reference>
<sequence length="87" mass="9003">MQIATIFIVAILATLSAASPAADVHQQLQPRARCGTLHPACDGGSKIGQAQCVCRSQRQICDSWSCPGSTVTTMVCGADESGCAYTS</sequence>
<dbReference type="EMBL" id="PGCJ01000120">
    <property type="protein sequence ID" value="PLW46336.1"/>
    <property type="molecule type" value="Genomic_DNA"/>
</dbReference>
<organism evidence="2 3">
    <name type="scientific">Puccinia coronata f. sp. avenae</name>
    <dbReference type="NCBI Taxonomy" id="200324"/>
    <lineage>
        <taxon>Eukaryota</taxon>
        <taxon>Fungi</taxon>
        <taxon>Dikarya</taxon>
        <taxon>Basidiomycota</taxon>
        <taxon>Pucciniomycotina</taxon>
        <taxon>Pucciniomycetes</taxon>
        <taxon>Pucciniales</taxon>
        <taxon>Pucciniaceae</taxon>
        <taxon>Puccinia</taxon>
    </lineage>
</organism>
<name>A0A2N5V8U9_9BASI</name>
<evidence type="ECO:0000313" key="2">
    <source>
        <dbReference type="EMBL" id="PLW46336.1"/>
    </source>
</evidence>
<accession>A0A2N5V8U9</accession>
<dbReference type="OrthoDB" id="5198893at2759"/>
<dbReference type="AlphaFoldDB" id="A0A2N5V8U9"/>
<evidence type="ECO:0000313" key="3">
    <source>
        <dbReference type="Proteomes" id="UP000235388"/>
    </source>
</evidence>
<protein>
    <recommendedName>
        <fullName evidence="4">Extracellular membrane protein CFEM domain-containing protein</fullName>
    </recommendedName>
</protein>